<gene>
    <name evidence="1" type="ordered locus">Sthe_0887</name>
</gene>
<dbReference type="STRING" id="479434.Sthe_0887"/>
<dbReference type="InterPro" id="IPR003789">
    <property type="entry name" value="Asn/Gln_tRNA_amidoTrase-B-like"/>
</dbReference>
<dbReference type="InterPro" id="IPR019004">
    <property type="entry name" value="YqeY/Aim41"/>
</dbReference>
<dbReference type="Pfam" id="PF09424">
    <property type="entry name" value="YqeY"/>
    <property type="match status" value="1"/>
</dbReference>
<dbReference type="Gene3D" id="1.10.1510.10">
    <property type="entry name" value="Uncharacterised protein YqeY/AIM41 PF09424, N-terminal domain"/>
    <property type="match status" value="1"/>
</dbReference>
<sequence>MSELATRLLDDLKAAVRASDTTRREVLRYLRAEVHNVEIERGRPLTDEEIVSVIQRQIKQRRDAIEQFAKGNRQDLVEAETRQIEILQEYLPPPLTREELLALAREVAGELGASGPKDMGRVMPVVRERVGARAEGRDIATAVREVLAAEGGSSAAS</sequence>
<dbReference type="Gene3D" id="1.10.10.410">
    <property type="match status" value="1"/>
</dbReference>
<dbReference type="GO" id="GO:0016884">
    <property type="term" value="F:carbon-nitrogen ligase activity, with glutamine as amido-N-donor"/>
    <property type="evidence" value="ECO:0007669"/>
    <property type="project" value="InterPro"/>
</dbReference>
<dbReference type="KEGG" id="sti:Sthe_0887"/>
<dbReference type="OrthoDB" id="9794041at2"/>
<dbReference type="Proteomes" id="UP000002027">
    <property type="component" value="Chromosome 1"/>
</dbReference>
<proteinExistence type="predicted"/>
<evidence type="ECO:0000313" key="1">
    <source>
        <dbReference type="EMBL" id="ACZ38324.1"/>
    </source>
</evidence>
<dbReference type="InParanoid" id="D1C257"/>
<dbReference type="eggNOG" id="COG1610">
    <property type="taxonomic scope" value="Bacteria"/>
</dbReference>
<dbReference type="InterPro" id="IPR023168">
    <property type="entry name" value="GatB_Yqey_C_2"/>
</dbReference>
<protein>
    <recommendedName>
        <fullName evidence="3">GatB/YqeY domain-containing protein</fullName>
    </recommendedName>
</protein>
<keyword evidence="2" id="KW-1185">Reference proteome</keyword>
<organism evidence="1 2">
    <name type="scientific">Sphaerobacter thermophilus (strain ATCC 49802 / DSM 20745 / KCCM 41009 / NCIMB 13125 / S 6022)</name>
    <dbReference type="NCBI Taxonomy" id="479434"/>
    <lineage>
        <taxon>Bacteria</taxon>
        <taxon>Pseudomonadati</taxon>
        <taxon>Thermomicrobiota</taxon>
        <taxon>Thermomicrobia</taxon>
        <taxon>Sphaerobacterales</taxon>
        <taxon>Sphaerobacterineae</taxon>
        <taxon>Sphaerobacteraceae</taxon>
        <taxon>Sphaerobacter</taxon>
    </lineage>
</organism>
<dbReference type="FunCoup" id="D1C257">
    <property type="interactions" value="300"/>
</dbReference>
<evidence type="ECO:0000313" key="2">
    <source>
        <dbReference type="Proteomes" id="UP000002027"/>
    </source>
</evidence>
<accession>D1C257</accession>
<dbReference type="RefSeq" id="WP_012871371.1">
    <property type="nucleotide sequence ID" value="NC_013523.1"/>
</dbReference>
<reference evidence="2" key="1">
    <citation type="submission" date="2009-11" db="EMBL/GenBank/DDBJ databases">
        <title>The complete chromosome 1 of Sphaerobacter thermophilus DSM 20745.</title>
        <authorList>
            <person name="Lucas S."/>
            <person name="Copeland A."/>
            <person name="Lapidus A."/>
            <person name="Glavina del Rio T."/>
            <person name="Dalin E."/>
            <person name="Tice H."/>
            <person name="Bruce D."/>
            <person name="Goodwin L."/>
            <person name="Pitluck S."/>
            <person name="Kyrpides N."/>
            <person name="Mavromatis K."/>
            <person name="Ivanova N."/>
            <person name="Mikhailova N."/>
            <person name="LaButti K.M."/>
            <person name="Clum A."/>
            <person name="Sun H.I."/>
            <person name="Brettin T."/>
            <person name="Detter J.C."/>
            <person name="Han C."/>
            <person name="Larimer F."/>
            <person name="Land M."/>
            <person name="Hauser L."/>
            <person name="Markowitz V."/>
            <person name="Cheng J.F."/>
            <person name="Hugenholtz P."/>
            <person name="Woyke T."/>
            <person name="Wu D."/>
            <person name="Steenblock K."/>
            <person name="Schneider S."/>
            <person name="Pukall R."/>
            <person name="Goeker M."/>
            <person name="Klenk H.P."/>
            <person name="Eisen J.A."/>
        </authorList>
    </citation>
    <scope>NUCLEOTIDE SEQUENCE [LARGE SCALE GENOMIC DNA]</scope>
    <source>
        <strain evidence="2">ATCC 49802 / DSM 20745 / S 6022</strain>
    </source>
</reference>
<dbReference type="HOGENOM" id="CLU_079430_2_1_0"/>
<name>D1C257_SPHTD</name>
<dbReference type="InterPro" id="IPR042184">
    <property type="entry name" value="YqeY/Aim41_N"/>
</dbReference>
<reference evidence="1 2" key="2">
    <citation type="journal article" date="2010" name="Stand. Genomic Sci.">
        <title>Complete genome sequence of Desulfohalobium retbaense type strain (HR(100)).</title>
        <authorList>
            <person name="Spring S."/>
            <person name="Nolan M."/>
            <person name="Lapidus A."/>
            <person name="Glavina Del Rio T."/>
            <person name="Copeland A."/>
            <person name="Tice H."/>
            <person name="Cheng J.F."/>
            <person name="Lucas S."/>
            <person name="Land M."/>
            <person name="Chen F."/>
            <person name="Bruce D."/>
            <person name="Goodwin L."/>
            <person name="Pitluck S."/>
            <person name="Ivanova N."/>
            <person name="Mavromatis K."/>
            <person name="Mikhailova N."/>
            <person name="Pati A."/>
            <person name="Chen A."/>
            <person name="Palaniappan K."/>
            <person name="Hauser L."/>
            <person name="Chang Y.J."/>
            <person name="Jeffries C.D."/>
            <person name="Munk C."/>
            <person name="Kiss H."/>
            <person name="Chain P."/>
            <person name="Han C."/>
            <person name="Brettin T."/>
            <person name="Detter J.C."/>
            <person name="Schuler E."/>
            <person name="Goker M."/>
            <person name="Rohde M."/>
            <person name="Bristow J."/>
            <person name="Eisen J.A."/>
            <person name="Markowitz V."/>
            <person name="Hugenholtz P."/>
            <person name="Kyrpides N.C."/>
            <person name="Klenk H.P."/>
        </authorList>
    </citation>
    <scope>NUCLEOTIDE SEQUENCE [LARGE SCALE GENOMIC DNA]</scope>
    <source>
        <strain evidence="2">ATCC 49802 / DSM 20745 / S 6022</strain>
    </source>
</reference>
<dbReference type="PANTHER" id="PTHR28055:SF1">
    <property type="entry name" value="ALTERED INHERITANCE OF MITOCHONDRIA PROTEIN 41, MITOCHONDRIAL"/>
    <property type="match status" value="1"/>
</dbReference>
<dbReference type="PANTHER" id="PTHR28055">
    <property type="entry name" value="ALTERED INHERITANCE OF MITOCHONDRIA PROTEIN 41, MITOCHONDRIAL"/>
    <property type="match status" value="1"/>
</dbReference>
<evidence type="ECO:0008006" key="3">
    <source>
        <dbReference type="Google" id="ProtNLM"/>
    </source>
</evidence>
<dbReference type="AlphaFoldDB" id="D1C257"/>
<dbReference type="EMBL" id="CP001823">
    <property type="protein sequence ID" value="ACZ38324.1"/>
    <property type="molecule type" value="Genomic_DNA"/>
</dbReference>
<dbReference type="SUPFAM" id="SSF89095">
    <property type="entry name" value="GatB/YqeY motif"/>
    <property type="match status" value="1"/>
</dbReference>